<dbReference type="CDD" id="cd06850">
    <property type="entry name" value="biotinyl_domain"/>
    <property type="match status" value="1"/>
</dbReference>
<proteinExistence type="predicted"/>
<feature type="domain" description="Lipoyl-binding" evidence="2">
    <location>
        <begin position="105"/>
        <end position="162"/>
    </location>
</feature>
<sequence length="165" mass="17241">LPFHRAVVSDPAFTGDPFTVHTRWIETEFDNTIPPHPGTGDAEVPEPREKVLIEVGGRRLEVVLPASFGPAAPAPAPRTPRRGGGMARQAPVGGDALVSSMQATVAMVARIDGDLVDTGDLVVVIEAMKMEQAITAHKPGMITNLGVTAGQTIAAGAVICEITDM</sequence>
<organism evidence="3 4">
    <name type="scientific">Streptosporangium vulgare</name>
    <dbReference type="NCBI Taxonomy" id="46190"/>
    <lineage>
        <taxon>Bacteria</taxon>
        <taxon>Bacillati</taxon>
        <taxon>Actinomycetota</taxon>
        <taxon>Actinomycetes</taxon>
        <taxon>Streptosporangiales</taxon>
        <taxon>Streptosporangiaceae</taxon>
        <taxon>Streptosporangium</taxon>
    </lineage>
</organism>
<dbReference type="PANTHER" id="PTHR45266">
    <property type="entry name" value="OXALOACETATE DECARBOXYLASE ALPHA CHAIN"/>
    <property type="match status" value="1"/>
</dbReference>
<dbReference type="RefSeq" id="WP_386163901.1">
    <property type="nucleotide sequence ID" value="NZ_JBHMBS010000053.1"/>
</dbReference>
<gene>
    <name evidence="3" type="ORF">ACFFRH_43055</name>
</gene>
<dbReference type="InterPro" id="IPR011053">
    <property type="entry name" value="Single_hybrid_motif"/>
</dbReference>
<dbReference type="PANTHER" id="PTHR45266:SF3">
    <property type="entry name" value="OXALOACETATE DECARBOXYLASE ALPHA CHAIN"/>
    <property type="match status" value="1"/>
</dbReference>
<comment type="caution">
    <text evidence="3">The sequence shown here is derived from an EMBL/GenBank/DDBJ whole genome shotgun (WGS) entry which is preliminary data.</text>
</comment>
<feature type="non-terminal residue" evidence="3">
    <location>
        <position position="1"/>
    </location>
</feature>
<evidence type="ECO:0000313" key="4">
    <source>
        <dbReference type="Proteomes" id="UP001589610"/>
    </source>
</evidence>
<protein>
    <submittedName>
        <fullName evidence="3">Acetyl-CoA carboxylase biotin carboxyl carrier protein subunit</fullName>
    </submittedName>
</protein>
<evidence type="ECO:0000256" key="1">
    <source>
        <dbReference type="ARBA" id="ARBA00023267"/>
    </source>
</evidence>
<keyword evidence="1" id="KW-0092">Biotin</keyword>
<dbReference type="Gene3D" id="2.40.50.100">
    <property type="match status" value="1"/>
</dbReference>
<dbReference type="InterPro" id="IPR050709">
    <property type="entry name" value="Biotin_Carboxyl_Carrier/Decarb"/>
</dbReference>
<dbReference type="Proteomes" id="UP001589610">
    <property type="component" value="Unassembled WGS sequence"/>
</dbReference>
<dbReference type="SUPFAM" id="SSF51230">
    <property type="entry name" value="Single hybrid motif"/>
    <property type="match status" value="1"/>
</dbReference>
<evidence type="ECO:0000313" key="3">
    <source>
        <dbReference type="EMBL" id="MFB9682288.1"/>
    </source>
</evidence>
<accession>A0ABV5TT21</accession>
<dbReference type="Pfam" id="PF00364">
    <property type="entry name" value="Biotin_lipoyl"/>
    <property type="match status" value="1"/>
</dbReference>
<evidence type="ECO:0000259" key="2">
    <source>
        <dbReference type="Pfam" id="PF00364"/>
    </source>
</evidence>
<reference evidence="3 4" key="1">
    <citation type="submission" date="2024-09" db="EMBL/GenBank/DDBJ databases">
        <authorList>
            <person name="Sun Q."/>
            <person name="Mori K."/>
        </authorList>
    </citation>
    <scope>NUCLEOTIDE SEQUENCE [LARGE SCALE GENOMIC DNA]</scope>
    <source>
        <strain evidence="3 4">JCM 3028</strain>
    </source>
</reference>
<keyword evidence="4" id="KW-1185">Reference proteome</keyword>
<dbReference type="InterPro" id="IPR001882">
    <property type="entry name" value="Biotin_BS"/>
</dbReference>
<dbReference type="PROSITE" id="PS00188">
    <property type="entry name" value="BIOTIN"/>
    <property type="match status" value="1"/>
</dbReference>
<name>A0ABV5TT21_9ACTN</name>
<dbReference type="InterPro" id="IPR000089">
    <property type="entry name" value="Biotin_lipoyl"/>
</dbReference>
<dbReference type="EMBL" id="JBHMBS010000053">
    <property type="protein sequence ID" value="MFB9682288.1"/>
    <property type="molecule type" value="Genomic_DNA"/>
</dbReference>